<keyword evidence="2" id="KW-0460">Magnesium</keyword>
<dbReference type="InterPro" id="IPR036412">
    <property type="entry name" value="HAD-like_sf"/>
</dbReference>
<accession>A0ABP5Q5X5</accession>
<sequence>MTGAGAGAGVGAGAGARLRAVFCDVGGPIYDDENFVAAVLTALDELRAADGLGPADRGAFRVLYDRSRAAQGVSLRGALAEEFLGSASRRGELHERTREHWFHPPGTLYDDVLPFFRSLREVAESLGSPVAVGVLANQEAPVVEALERDGVAPYIDVWGVSAIVGYEKPSPELFRWALDAAGVQPHEAVHIGNRLDTDVRPAAALGLGTVWVLRGEAPDEPTAEQLAEPDIAVPGLEGLAPRLESLVASRGAA</sequence>
<evidence type="ECO:0000256" key="1">
    <source>
        <dbReference type="ARBA" id="ARBA00022801"/>
    </source>
</evidence>
<comment type="caution">
    <text evidence="3">The sequence shown here is derived from an EMBL/GenBank/DDBJ whole genome shotgun (WGS) entry which is preliminary data.</text>
</comment>
<evidence type="ECO:0000256" key="2">
    <source>
        <dbReference type="ARBA" id="ARBA00022842"/>
    </source>
</evidence>
<dbReference type="Pfam" id="PF00702">
    <property type="entry name" value="Hydrolase"/>
    <property type="match status" value="1"/>
</dbReference>
<evidence type="ECO:0000313" key="4">
    <source>
        <dbReference type="Proteomes" id="UP001500929"/>
    </source>
</evidence>
<dbReference type="InterPro" id="IPR023214">
    <property type="entry name" value="HAD_sf"/>
</dbReference>
<dbReference type="PANTHER" id="PTHR46470">
    <property type="entry name" value="N-ACYLNEURAMINATE-9-PHOSPHATASE"/>
    <property type="match status" value="1"/>
</dbReference>
<organism evidence="3 4">
    <name type="scientific">Herbiconiux moechotypicola</name>
    <dbReference type="NCBI Taxonomy" id="637393"/>
    <lineage>
        <taxon>Bacteria</taxon>
        <taxon>Bacillati</taxon>
        <taxon>Actinomycetota</taxon>
        <taxon>Actinomycetes</taxon>
        <taxon>Micrococcales</taxon>
        <taxon>Microbacteriaceae</taxon>
        <taxon>Herbiconiux</taxon>
    </lineage>
</organism>
<dbReference type="RefSeq" id="WP_259478195.1">
    <property type="nucleotide sequence ID" value="NZ_BAAAQY010000002.1"/>
</dbReference>
<dbReference type="InterPro" id="IPR051400">
    <property type="entry name" value="HAD-like_hydrolase"/>
</dbReference>
<dbReference type="SUPFAM" id="SSF56784">
    <property type="entry name" value="HAD-like"/>
    <property type="match status" value="1"/>
</dbReference>
<gene>
    <name evidence="3" type="ORF">GCM10009851_08710</name>
</gene>
<dbReference type="EMBL" id="BAAAQY010000002">
    <property type="protein sequence ID" value="GAA2226894.1"/>
    <property type="molecule type" value="Genomic_DNA"/>
</dbReference>
<name>A0ABP5Q5X5_9MICO</name>
<protein>
    <recommendedName>
        <fullName evidence="5">HAD family hydrolase</fullName>
    </recommendedName>
</protein>
<evidence type="ECO:0008006" key="5">
    <source>
        <dbReference type="Google" id="ProtNLM"/>
    </source>
</evidence>
<reference evidence="4" key="1">
    <citation type="journal article" date="2019" name="Int. J. Syst. Evol. Microbiol.">
        <title>The Global Catalogue of Microorganisms (GCM) 10K type strain sequencing project: providing services to taxonomists for standard genome sequencing and annotation.</title>
        <authorList>
            <consortium name="The Broad Institute Genomics Platform"/>
            <consortium name="The Broad Institute Genome Sequencing Center for Infectious Disease"/>
            <person name="Wu L."/>
            <person name="Ma J."/>
        </authorList>
    </citation>
    <scope>NUCLEOTIDE SEQUENCE [LARGE SCALE GENOMIC DNA]</scope>
    <source>
        <strain evidence="4">JCM 16117</strain>
    </source>
</reference>
<dbReference type="Proteomes" id="UP001500929">
    <property type="component" value="Unassembled WGS sequence"/>
</dbReference>
<proteinExistence type="predicted"/>
<keyword evidence="1" id="KW-0378">Hydrolase</keyword>
<evidence type="ECO:0000313" key="3">
    <source>
        <dbReference type="EMBL" id="GAA2226894.1"/>
    </source>
</evidence>
<keyword evidence="4" id="KW-1185">Reference proteome</keyword>
<dbReference type="Gene3D" id="3.40.50.1000">
    <property type="entry name" value="HAD superfamily/HAD-like"/>
    <property type="match status" value="1"/>
</dbReference>